<dbReference type="RefSeq" id="WP_130412316.1">
    <property type="nucleotide sequence ID" value="NZ_SGWX01000001.1"/>
</dbReference>
<keyword evidence="4" id="KW-1185">Reference proteome</keyword>
<dbReference type="NCBIfam" id="NF005567">
    <property type="entry name" value="PRK07238.1"/>
    <property type="match status" value="1"/>
</dbReference>
<dbReference type="InterPro" id="IPR012337">
    <property type="entry name" value="RNaseH-like_sf"/>
</dbReference>
<dbReference type="PANTHER" id="PTHR48100:SF62">
    <property type="entry name" value="GLUCOSYL-3-PHOSPHOGLYCERATE PHOSPHATASE"/>
    <property type="match status" value="1"/>
</dbReference>
<dbReference type="InterPro" id="IPR050275">
    <property type="entry name" value="PGM_Phosphatase"/>
</dbReference>
<dbReference type="CDD" id="cd09279">
    <property type="entry name" value="RNase_HI_like"/>
    <property type="match status" value="1"/>
</dbReference>
<evidence type="ECO:0000313" key="4">
    <source>
        <dbReference type="Proteomes" id="UP000293852"/>
    </source>
</evidence>
<dbReference type="PROSITE" id="PS50879">
    <property type="entry name" value="RNASE_H_1"/>
    <property type="match status" value="1"/>
</dbReference>
<dbReference type="AlphaFoldDB" id="A0A4Q7LYQ0"/>
<name>A0A4Q7LYQ0_9MICO</name>
<dbReference type="Pfam" id="PF00300">
    <property type="entry name" value="His_Phos_1"/>
    <property type="match status" value="1"/>
</dbReference>
<evidence type="ECO:0000256" key="1">
    <source>
        <dbReference type="SAM" id="MobiDB-lite"/>
    </source>
</evidence>
<dbReference type="PANTHER" id="PTHR48100">
    <property type="entry name" value="BROAD-SPECIFICITY PHOSPHATASE YOR283W-RELATED"/>
    <property type="match status" value="1"/>
</dbReference>
<dbReference type="InterPro" id="IPR013078">
    <property type="entry name" value="His_Pase_superF_clade-1"/>
</dbReference>
<accession>A0A4Q7LYQ0</accession>
<dbReference type="InterPro" id="IPR036397">
    <property type="entry name" value="RNaseH_sf"/>
</dbReference>
<comment type="caution">
    <text evidence="3">The sequence shown here is derived from an EMBL/GenBank/DDBJ whole genome shotgun (WGS) entry which is preliminary data.</text>
</comment>
<dbReference type="GO" id="GO:0005737">
    <property type="term" value="C:cytoplasm"/>
    <property type="evidence" value="ECO:0007669"/>
    <property type="project" value="TreeGrafter"/>
</dbReference>
<dbReference type="Gene3D" id="3.40.50.1240">
    <property type="entry name" value="Phosphoglycerate mutase-like"/>
    <property type="match status" value="1"/>
</dbReference>
<gene>
    <name evidence="3" type="ORF">EV386_0672</name>
</gene>
<feature type="domain" description="RNase H type-1" evidence="2">
    <location>
        <begin position="13"/>
        <end position="152"/>
    </location>
</feature>
<dbReference type="SUPFAM" id="SSF53254">
    <property type="entry name" value="Phosphoglycerate mutase-like"/>
    <property type="match status" value="1"/>
</dbReference>
<dbReference type="SMART" id="SM00855">
    <property type="entry name" value="PGAM"/>
    <property type="match status" value="1"/>
</dbReference>
<dbReference type="SUPFAM" id="SSF53098">
    <property type="entry name" value="Ribonuclease H-like"/>
    <property type="match status" value="1"/>
</dbReference>
<organism evidence="3 4">
    <name type="scientific">Xylanimonas ulmi</name>
    <dbReference type="NCBI Taxonomy" id="228973"/>
    <lineage>
        <taxon>Bacteria</taxon>
        <taxon>Bacillati</taxon>
        <taxon>Actinomycetota</taxon>
        <taxon>Actinomycetes</taxon>
        <taxon>Micrococcales</taxon>
        <taxon>Promicromonosporaceae</taxon>
        <taxon>Xylanimonas</taxon>
    </lineage>
</organism>
<dbReference type="OrthoDB" id="5296884at2"/>
<dbReference type="EMBL" id="SGWX01000001">
    <property type="protein sequence ID" value="RZS60415.1"/>
    <property type="molecule type" value="Genomic_DNA"/>
</dbReference>
<dbReference type="InterPro" id="IPR029033">
    <property type="entry name" value="His_PPase_superfam"/>
</dbReference>
<protein>
    <submittedName>
        <fullName evidence="3">Putative phosphoglycerate mutase</fullName>
    </submittedName>
</protein>
<dbReference type="Proteomes" id="UP000293852">
    <property type="component" value="Unassembled WGS sequence"/>
</dbReference>
<reference evidence="3 4" key="1">
    <citation type="submission" date="2019-02" db="EMBL/GenBank/DDBJ databases">
        <title>Sequencing the genomes of 1000 actinobacteria strains.</title>
        <authorList>
            <person name="Klenk H.-P."/>
        </authorList>
    </citation>
    <scope>NUCLEOTIDE SEQUENCE [LARGE SCALE GENOMIC DNA]</scope>
    <source>
        <strain evidence="3 4">DSM 16932</strain>
    </source>
</reference>
<dbReference type="InterPro" id="IPR002156">
    <property type="entry name" value="RNaseH_domain"/>
</dbReference>
<feature type="region of interest" description="Disordered" evidence="1">
    <location>
        <begin position="154"/>
        <end position="187"/>
    </location>
</feature>
<dbReference type="GO" id="GO:0004523">
    <property type="term" value="F:RNA-DNA hybrid ribonuclease activity"/>
    <property type="evidence" value="ECO:0007669"/>
    <property type="project" value="InterPro"/>
</dbReference>
<dbReference type="GO" id="GO:0016791">
    <property type="term" value="F:phosphatase activity"/>
    <property type="evidence" value="ECO:0007669"/>
    <property type="project" value="TreeGrafter"/>
</dbReference>
<dbReference type="Gene3D" id="3.30.420.10">
    <property type="entry name" value="Ribonuclease H-like superfamily/Ribonuclease H"/>
    <property type="match status" value="1"/>
</dbReference>
<dbReference type="GO" id="GO:0003676">
    <property type="term" value="F:nucleic acid binding"/>
    <property type="evidence" value="ECO:0007669"/>
    <property type="project" value="InterPro"/>
</dbReference>
<proteinExistence type="predicted"/>
<evidence type="ECO:0000313" key="3">
    <source>
        <dbReference type="EMBL" id="RZS60415.1"/>
    </source>
</evidence>
<dbReference type="Pfam" id="PF13456">
    <property type="entry name" value="RVT_3"/>
    <property type="match status" value="1"/>
</dbReference>
<dbReference type="CDD" id="cd07067">
    <property type="entry name" value="HP_PGM_like"/>
    <property type="match status" value="1"/>
</dbReference>
<feature type="compositionally biased region" description="Low complexity" evidence="1">
    <location>
        <begin position="156"/>
        <end position="170"/>
    </location>
</feature>
<evidence type="ECO:0000259" key="2">
    <source>
        <dbReference type="PROSITE" id="PS50879"/>
    </source>
</evidence>
<sequence length="402" mass="42239">MTAPVGGPVGDQGARELVVEADGGSRGNPGPAGYGALVRGVDGAVLAERAGYLGVATNNVAEYTGLLEGLRAAREVDPAARVRVRMDSRLVVEQMTGAWQIKHAALRAIATQARAVFPAGQVEYTWVPRAENSAADALANEAMDTREPRIVRDHATGPAGAGHATAEPGETLGARTDDEPGWRPSGAFSALDPADALTLVLVRHGVTPLTLVGGLSGGQVPGPPLTAEGRTQAARAADAIHRLREAWPDLPRPSHIAASPMVRTQEVAAAVGRRLGLPVTVDERLREMEFGDWESLTPAQVEERWPGDFERWFATGTFAPPGGESYEQVGVRVAAAIEDLRAAGTGRTVVVAGHAAMIRTVVGRALAMPPARWSSLRVPPCSLTILRYFSASTEVVTVAHPT</sequence>